<dbReference type="Pfam" id="PF01099">
    <property type="entry name" value="Uteroglobin"/>
    <property type="match status" value="2"/>
</dbReference>
<dbReference type="PANTHER" id="PTHR14037">
    <property type="entry name" value="MAMMAGLOBIN-RELATED"/>
    <property type="match status" value="1"/>
</dbReference>
<keyword evidence="2" id="KW-0964">Secreted</keyword>
<accession>A0A8J6GLT0</accession>
<dbReference type="GO" id="GO:0030521">
    <property type="term" value="P:androgen receptor signaling pathway"/>
    <property type="evidence" value="ECO:0007669"/>
    <property type="project" value="TreeGrafter"/>
</dbReference>
<evidence type="ECO:0000256" key="3">
    <source>
        <dbReference type="SAM" id="MobiDB-lite"/>
    </source>
</evidence>
<evidence type="ECO:0000313" key="5">
    <source>
        <dbReference type="Proteomes" id="UP000710432"/>
    </source>
</evidence>
<comment type="subcellular location">
    <subcellularLocation>
        <location evidence="1">Secreted</location>
    </subcellularLocation>
</comment>
<reference evidence="4" key="1">
    <citation type="submission" date="2020-03" db="EMBL/GenBank/DDBJ databases">
        <title>Studies in the Genomics of Life Span.</title>
        <authorList>
            <person name="Glass D."/>
        </authorList>
    </citation>
    <scope>NUCLEOTIDE SEQUENCE</scope>
    <source>
        <strain evidence="4">LTLLF</strain>
        <tissue evidence="4">Muscle</tissue>
    </source>
</reference>
<evidence type="ECO:0000313" key="4">
    <source>
        <dbReference type="EMBL" id="KAH0512704.1"/>
    </source>
</evidence>
<protein>
    <submittedName>
        <fullName evidence="4">Secretoglobin family 2A member 2</fullName>
    </submittedName>
</protein>
<dbReference type="InterPro" id="IPR016126">
    <property type="entry name" value="Secretoglobin"/>
</dbReference>
<dbReference type="EMBL" id="JAATJU010021838">
    <property type="protein sequence ID" value="KAH0512704.1"/>
    <property type="molecule type" value="Genomic_DNA"/>
</dbReference>
<dbReference type="AlphaFoldDB" id="A0A8J6GLT0"/>
<feature type="region of interest" description="Disordered" evidence="3">
    <location>
        <begin position="1"/>
        <end position="24"/>
    </location>
</feature>
<comment type="caution">
    <text evidence="4">The sequence shown here is derived from an EMBL/GenBank/DDBJ whole genome shotgun (WGS) entry which is preliminary data.</text>
</comment>
<dbReference type="InterPro" id="IPR035960">
    <property type="entry name" value="Secretoglobin_sf"/>
</dbReference>
<gene>
    <name evidence="4" type="ORF">LTLLF_143635</name>
</gene>
<proteinExistence type="predicted"/>
<evidence type="ECO:0000256" key="1">
    <source>
        <dbReference type="ARBA" id="ARBA00004613"/>
    </source>
</evidence>
<dbReference type="PROSITE" id="PS51311">
    <property type="entry name" value="SCGB"/>
    <property type="match status" value="2"/>
</dbReference>
<dbReference type="SUPFAM" id="SSF48201">
    <property type="entry name" value="Uteroglobin-like"/>
    <property type="match status" value="2"/>
</dbReference>
<sequence length="199" mass="22106">MKEKKGKNERSEKMKKTEDEEEQMKERGLTHKGFLNMKLVLVFALAAIPICCYASSSGCHAMDDVIAQTINSSVSVAEYQGVVKSYAPLPYDQNALGKLKQCFLDQSEETLANVKVMVVEVICSLFAESTNKLSTMRLILCLLLVVLAVCCYEANAAPVCYAVKRETFTFLLKSEAELKKNLENYNAPPEAVEAFLKGK</sequence>
<name>A0A8J6GLT0_MICOH</name>
<organism evidence="4 5">
    <name type="scientific">Microtus ochrogaster</name>
    <name type="common">Prairie vole</name>
    <dbReference type="NCBI Taxonomy" id="79684"/>
    <lineage>
        <taxon>Eukaryota</taxon>
        <taxon>Metazoa</taxon>
        <taxon>Chordata</taxon>
        <taxon>Craniata</taxon>
        <taxon>Vertebrata</taxon>
        <taxon>Euteleostomi</taxon>
        <taxon>Mammalia</taxon>
        <taxon>Eutheria</taxon>
        <taxon>Euarchontoglires</taxon>
        <taxon>Glires</taxon>
        <taxon>Rodentia</taxon>
        <taxon>Myomorpha</taxon>
        <taxon>Muroidea</taxon>
        <taxon>Cricetidae</taxon>
        <taxon>Arvicolinae</taxon>
        <taxon>Microtus</taxon>
    </lineage>
</organism>
<dbReference type="Proteomes" id="UP000710432">
    <property type="component" value="Unassembled WGS sequence"/>
</dbReference>
<evidence type="ECO:0000256" key="2">
    <source>
        <dbReference type="ARBA" id="ARBA00022525"/>
    </source>
</evidence>
<dbReference type="PANTHER" id="PTHR14037:SF4">
    <property type="entry name" value="MAMMAGLOBIN-B"/>
    <property type="match status" value="1"/>
</dbReference>
<dbReference type="GO" id="GO:0005615">
    <property type="term" value="C:extracellular space"/>
    <property type="evidence" value="ECO:0007669"/>
    <property type="project" value="TreeGrafter"/>
</dbReference>